<dbReference type="AlphaFoldDB" id="A0ABD1D759"/>
<dbReference type="EMBL" id="JBEHCU010007250">
    <property type="protein sequence ID" value="KAL1395195.1"/>
    <property type="molecule type" value="Genomic_DNA"/>
</dbReference>
<protein>
    <submittedName>
        <fullName evidence="1">Uncharacterized protein</fullName>
    </submittedName>
</protein>
<comment type="caution">
    <text evidence="1">The sequence shown here is derived from an EMBL/GenBank/DDBJ whole genome shotgun (WGS) entry which is preliminary data.</text>
</comment>
<keyword evidence="2" id="KW-1185">Reference proteome</keyword>
<dbReference type="PROSITE" id="PS51257">
    <property type="entry name" value="PROKAR_LIPOPROTEIN"/>
    <property type="match status" value="1"/>
</dbReference>
<evidence type="ECO:0000313" key="2">
    <source>
        <dbReference type="Proteomes" id="UP001562425"/>
    </source>
</evidence>
<accession>A0ABD1D759</accession>
<reference evidence="1 2" key="1">
    <citation type="submission" date="2024-05" db="EMBL/GenBank/DDBJ databases">
        <title>Culex pipiens pipiens assembly and annotation.</title>
        <authorList>
            <person name="Alout H."/>
            <person name="Durand T."/>
        </authorList>
    </citation>
    <scope>NUCLEOTIDE SEQUENCE [LARGE SCALE GENOMIC DNA]</scope>
    <source>
        <strain evidence="1">HA-2024</strain>
        <tissue evidence="1">Whole body</tissue>
    </source>
</reference>
<dbReference type="Proteomes" id="UP001562425">
    <property type="component" value="Unassembled WGS sequence"/>
</dbReference>
<sequence>MTDRKLPISLSDHSEFGINHGSAAIGGGTGCLLGAGIGLPAAAATPTTVLPPLPPQGAGIGGLGVAATAVTGVVGGGNVVGGNKHAIARLKHTNSKL</sequence>
<organism evidence="1 2">
    <name type="scientific">Culex pipiens pipiens</name>
    <name type="common">Northern house mosquito</name>
    <dbReference type="NCBI Taxonomy" id="38569"/>
    <lineage>
        <taxon>Eukaryota</taxon>
        <taxon>Metazoa</taxon>
        <taxon>Ecdysozoa</taxon>
        <taxon>Arthropoda</taxon>
        <taxon>Hexapoda</taxon>
        <taxon>Insecta</taxon>
        <taxon>Pterygota</taxon>
        <taxon>Neoptera</taxon>
        <taxon>Endopterygota</taxon>
        <taxon>Diptera</taxon>
        <taxon>Nematocera</taxon>
        <taxon>Culicoidea</taxon>
        <taxon>Culicidae</taxon>
        <taxon>Culicinae</taxon>
        <taxon>Culicini</taxon>
        <taxon>Culex</taxon>
        <taxon>Culex</taxon>
    </lineage>
</organism>
<proteinExistence type="predicted"/>
<name>A0ABD1D759_CULPP</name>
<gene>
    <name evidence="1" type="ORF">pipiens_011425</name>
</gene>
<evidence type="ECO:0000313" key="1">
    <source>
        <dbReference type="EMBL" id="KAL1395195.1"/>
    </source>
</evidence>